<proteinExistence type="predicted"/>
<dbReference type="Proteomes" id="UP001155241">
    <property type="component" value="Unassembled WGS sequence"/>
</dbReference>
<protein>
    <submittedName>
        <fullName evidence="1">DUF488 domain-containing protein</fullName>
    </submittedName>
</protein>
<dbReference type="RefSeq" id="WP_252851440.1">
    <property type="nucleotide sequence ID" value="NZ_JAMXLR010000023.1"/>
</dbReference>
<evidence type="ECO:0000313" key="1">
    <source>
        <dbReference type="EMBL" id="MCO6043334.1"/>
    </source>
</evidence>
<organism evidence="1 2">
    <name type="scientific">Aeoliella straminimaris</name>
    <dbReference type="NCBI Taxonomy" id="2954799"/>
    <lineage>
        <taxon>Bacteria</taxon>
        <taxon>Pseudomonadati</taxon>
        <taxon>Planctomycetota</taxon>
        <taxon>Planctomycetia</taxon>
        <taxon>Pirellulales</taxon>
        <taxon>Lacipirellulaceae</taxon>
        <taxon>Aeoliella</taxon>
    </lineage>
</organism>
<dbReference type="EMBL" id="JAMXLR010000023">
    <property type="protein sequence ID" value="MCO6043334.1"/>
    <property type="molecule type" value="Genomic_DNA"/>
</dbReference>
<dbReference type="PANTHER" id="PTHR39337">
    <property type="entry name" value="BLR5642 PROTEIN"/>
    <property type="match status" value="1"/>
</dbReference>
<name>A0A9X2JHW6_9BACT</name>
<accession>A0A9X2JHW6</accession>
<dbReference type="Pfam" id="PF04343">
    <property type="entry name" value="DUF488"/>
    <property type="match status" value="1"/>
</dbReference>
<dbReference type="AlphaFoldDB" id="A0A9X2JHW6"/>
<keyword evidence="2" id="KW-1185">Reference proteome</keyword>
<reference evidence="1" key="1">
    <citation type="submission" date="2022-06" db="EMBL/GenBank/DDBJ databases">
        <title>Aeoliella straminimaris, a novel planctomycete from sediments.</title>
        <authorList>
            <person name="Vitorino I.R."/>
            <person name="Lage O.M."/>
        </authorList>
    </citation>
    <scope>NUCLEOTIDE SEQUENCE</scope>
    <source>
        <strain evidence="1">ICT_H6.2</strain>
    </source>
</reference>
<dbReference type="InterPro" id="IPR007438">
    <property type="entry name" value="DUF488"/>
</dbReference>
<sequence>MSLAATVMTIGHSNHDLSRFLELLSDHGVSVVIDVRSQPYSRFAQFNQENLAGSLGGFGINYMFLGRELGARRDEPECYENDQATYDHVAELPAFREGLSKVLNEAESNVVALMCAEREPLDCHRAVLIARHLEAHGVEVRHILADGAIEAHKETEKRMVLAMGVDPLFDAGRSPSELIARAYAERGKQIAYRRQESESE</sequence>
<comment type="caution">
    <text evidence="1">The sequence shown here is derived from an EMBL/GenBank/DDBJ whole genome shotgun (WGS) entry which is preliminary data.</text>
</comment>
<evidence type="ECO:0000313" key="2">
    <source>
        <dbReference type="Proteomes" id="UP001155241"/>
    </source>
</evidence>
<dbReference type="PANTHER" id="PTHR39337:SF1">
    <property type="entry name" value="BLR5642 PROTEIN"/>
    <property type="match status" value="1"/>
</dbReference>
<gene>
    <name evidence="1" type="ORF">NG895_05390</name>
</gene>